<keyword evidence="6" id="KW-0472">Membrane</keyword>
<dbReference type="InterPro" id="IPR005331">
    <property type="entry name" value="Sulfotransferase"/>
</dbReference>
<evidence type="ECO:0000313" key="9">
    <source>
        <dbReference type="Proteomes" id="UP000198851"/>
    </source>
</evidence>
<keyword evidence="4" id="KW-1133">Transmembrane helix</keyword>
<evidence type="ECO:0000256" key="4">
    <source>
        <dbReference type="ARBA" id="ARBA00022989"/>
    </source>
</evidence>
<dbReference type="STRING" id="1280847.SAMN04488036_104282"/>
<dbReference type="PANTHER" id="PTHR12137">
    <property type="entry name" value="CARBOHYDRATE SULFOTRANSFERASE"/>
    <property type="match status" value="1"/>
</dbReference>
<evidence type="ECO:0000256" key="7">
    <source>
        <dbReference type="ARBA" id="ARBA00023180"/>
    </source>
</evidence>
<dbReference type="RefSeq" id="WP_093323989.1">
    <property type="nucleotide sequence ID" value="NZ_FOSZ01000004.1"/>
</dbReference>
<name>A0A1I4EGP4_9RHOB</name>
<dbReference type="PANTHER" id="PTHR12137:SF54">
    <property type="entry name" value="CARBOHYDRATE SULFOTRANSFERASE"/>
    <property type="match status" value="1"/>
</dbReference>
<dbReference type="EMBL" id="FOSZ01000004">
    <property type="protein sequence ID" value="SFL04935.1"/>
    <property type="molecule type" value="Genomic_DNA"/>
</dbReference>
<proteinExistence type="predicted"/>
<keyword evidence="9" id="KW-1185">Reference proteome</keyword>
<keyword evidence="3" id="KW-0812">Transmembrane</keyword>
<dbReference type="GO" id="GO:0008146">
    <property type="term" value="F:sulfotransferase activity"/>
    <property type="evidence" value="ECO:0007669"/>
    <property type="project" value="InterPro"/>
</dbReference>
<keyword evidence="2 8" id="KW-0808">Transferase</keyword>
<keyword evidence="7" id="KW-0325">Glycoprotein</keyword>
<organism evidence="8 9">
    <name type="scientific">Shimia haliotis</name>
    <dbReference type="NCBI Taxonomy" id="1280847"/>
    <lineage>
        <taxon>Bacteria</taxon>
        <taxon>Pseudomonadati</taxon>
        <taxon>Pseudomonadota</taxon>
        <taxon>Alphaproteobacteria</taxon>
        <taxon>Rhodobacterales</taxon>
        <taxon>Roseobacteraceae</taxon>
    </lineage>
</organism>
<dbReference type="InterPro" id="IPR018011">
    <property type="entry name" value="Carb_sulfotrans_8-10"/>
</dbReference>
<dbReference type="Pfam" id="PF03567">
    <property type="entry name" value="Sulfotransfer_2"/>
    <property type="match status" value="1"/>
</dbReference>
<gene>
    <name evidence="8" type="ORF">SAMN04488036_104282</name>
</gene>
<evidence type="ECO:0000256" key="6">
    <source>
        <dbReference type="ARBA" id="ARBA00023136"/>
    </source>
</evidence>
<evidence type="ECO:0000256" key="5">
    <source>
        <dbReference type="ARBA" id="ARBA00023034"/>
    </source>
</evidence>
<dbReference type="AlphaFoldDB" id="A0A1I4EGP4"/>
<evidence type="ECO:0000256" key="1">
    <source>
        <dbReference type="ARBA" id="ARBA00004323"/>
    </source>
</evidence>
<keyword evidence="5" id="KW-0333">Golgi apparatus</keyword>
<evidence type="ECO:0000313" key="8">
    <source>
        <dbReference type="EMBL" id="SFL04935.1"/>
    </source>
</evidence>
<dbReference type="Proteomes" id="UP000198851">
    <property type="component" value="Unassembled WGS sequence"/>
</dbReference>
<dbReference type="GO" id="GO:0016020">
    <property type="term" value="C:membrane"/>
    <property type="evidence" value="ECO:0007669"/>
    <property type="project" value="InterPro"/>
</dbReference>
<reference evidence="9" key="1">
    <citation type="submission" date="2016-10" db="EMBL/GenBank/DDBJ databases">
        <authorList>
            <person name="Varghese N."/>
            <person name="Submissions S."/>
        </authorList>
    </citation>
    <scope>NUCLEOTIDE SEQUENCE [LARGE SCALE GENOMIC DNA]</scope>
    <source>
        <strain evidence="9">DSM 28453</strain>
    </source>
</reference>
<evidence type="ECO:0000256" key="2">
    <source>
        <dbReference type="ARBA" id="ARBA00022679"/>
    </source>
</evidence>
<comment type="subcellular location">
    <subcellularLocation>
        <location evidence="1">Golgi apparatus membrane</location>
        <topology evidence="1">Single-pass type II membrane protein</topology>
    </subcellularLocation>
</comment>
<dbReference type="GO" id="GO:0016051">
    <property type="term" value="P:carbohydrate biosynthetic process"/>
    <property type="evidence" value="ECO:0007669"/>
    <property type="project" value="InterPro"/>
</dbReference>
<evidence type="ECO:0000256" key="3">
    <source>
        <dbReference type="ARBA" id="ARBA00022692"/>
    </source>
</evidence>
<accession>A0A1I4EGP4</accession>
<protein>
    <submittedName>
        <fullName evidence="8">Sulfotransferase family protein</fullName>
    </submittedName>
</protein>
<sequence>MTPSELFQKAPNRWAYATWMDGDRGYLFVETPKVACTKVKCTLQDISGYAQPPNQTNIHYRRNGEFVGSVMDYVDRVDALLAQENFLSFCFVRHPESRMRSGFRDKIQNSPGKFWQVYRDSIRARFGLQDDGDITFAHFVRWVQETPDGQRDIHWRSQTALTAQGVIPYDFIGRQEHFARDFRKVLEMLNVPDAAERAQGRENSSDAASSRETPPELVAVIEDIYAVDYETFGY</sequence>